<comment type="subcellular location">
    <subcellularLocation>
        <location evidence="1">Cell inner membrane</location>
        <topology evidence="1">Single-pass membrane protein</topology>
    </subcellularLocation>
</comment>
<evidence type="ECO:0000256" key="5">
    <source>
        <dbReference type="ARBA" id="ARBA00022519"/>
    </source>
</evidence>
<evidence type="ECO:0000256" key="7">
    <source>
        <dbReference type="ARBA" id="ARBA00022989"/>
    </source>
</evidence>
<comment type="caution">
    <text evidence="12">The sequence shown here is derived from an EMBL/GenBank/DDBJ whole genome shotgun (WGS) entry which is preliminary data.</text>
</comment>
<evidence type="ECO:0000256" key="6">
    <source>
        <dbReference type="ARBA" id="ARBA00022692"/>
    </source>
</evidence>
<evidence type="ECO:0000313" key="12">
    <source>
        <dbReference type="EMBL" id="MBC3862549.1"/>
    </source>
</evidence>
<keyword evidence="6" id="KW-0812">Transmembrane</keyword>
<dbReference type="EMBL" id="JACOFV010000009">
    <property type="protein sequence ID" value="MBC3862549.1"/>
    <property type="molecule type" value="Genomic_DNA"/>
</dbReference>
<keyword evidence="7" id="KW-1133">Transmembrane helix</keyword>
<keyword evidence="3" id="KW-1003">Cell membrane</keyword>
<protein>
    <recommendedName>
        <fullName evidence="2">Type II secretion system protein H</fullName>
    </recommendedName>
    <alternativeName>
        <fullName evidence="10">General secretion pathway protein H</fullName>
    </alternativeName>
</protein>
<feature type="domain" description="General secretion pathway GspH" evidence="11">
    <location>
        <begin position="46"/>
        <end position="178"/>
    </location>
</feature>
<accession>A0A923HKI9</accession>
<keyword evidence="8" id="KW-0472">Membrane</keyword>
<evidence type="ECO:0000256" key="1">
    <source>
        <dbReference type="ARBA" id="ARBA00004377"/>
    </source>
</evidence>
<dbReference type="GO" id="GO:0005886">
    <property type="term" value="C:plasma membrane"/>
    <property type="evidence" value="ECO:0007669"/>
    <property type="project" value="UniProtKB-SubCell"/>
</dbReference>
<dbReference type="GO" id="GO:0015628">
    <property type="term" value="P:protein secretion by the type II secretion system"/>
    <property type="evidence" value="ECO:0007669"/>
    <property type="project" value="InterPro"/>
</dbReference>
<keyword evidence="4" id="KW-0488">Methylation</keyword>
<evidence type="ECO:0000256" key="10">
    <source>
        <dbReference type="ARBA" id="ARBA00030775"/>
    </source>
</evidence>
<dbReference type="RefSeq" id="WP_186912612.1">
    <property type="nucleotide sequence ID" value="NZ_JACOFV010000009.1"/>
</dbReference>
<dbReference type="Proteomes" id="UP000634011">
    <property type="component" value="Unassembled WGS sequence"/>
</dbReference>
<organism evidence="12 13">
    <name type="scientific">Undibacterium jejuense</name>
    <dbReference type="NCBI Taxonomy" id="1344949"/>
    <lineage>
        <taxon>Bacteria</taxon>
        <taxon>Pseudomonadati</taxon>
        <taxon>Pseudomonadota</taxon>
        <taxon>Betaproteobacteria</taxon>
        <taxon>Burkholderiales</taxon>
        <taxon>Oxalobacteraceae</taxon>
        <taxon>Undibacterium</taxon>
    </lineage>
</organism>
<evidence type="ECO:0000256" key="3">
    <source>
        <dbReference type="ARBA" id="ARBA00022475"/>
    </source>
</evidence>
<comment type="similarity">
    <text evidence="9">Belongs to the GSP H family.</text>
</comment>
<evidence type="ECO:0000313" key="13">
    <source>
        <dbReference type="Proteomes" id="UP000634011"/>
    </source>
</evidence>
<dbReference type="InterPro" id="IPR012902">
    <property type="entry name" value="N_methyl_site"/>
</dbReference>
<evidence type="ECO:0000256" key="8">
    <source>
        <dbReference type="ARBA" id="ARBA00023136"/>
    </source>
</evidence>
<dbReference type="InterPro" id="IPR045584">
    <property type="entry name" value="Pilin-like"/>
</dbReference>
<dbReference type="InterPro" id="IPR022346">
    <property type="entry name" value="T2SS_GspH"/>
</dbReference>
<dbReference type="Gene3D" id="3.30.700.10">
    <property type="entry name" value="Glycoprotein, Type 4 Pilin"/>
    <property type="match status" value="1"/>
</dbReference>
<dbReference type="Pfam" id="PF07963">
    <property type="entry name" value="N_methyl"/>
    <property type="match status" value="1"/>
</dbReference>
<keyword evidence="13" id="KW-1185">Reference proteome</keyword>
<evidence type="ECO:0000259" key="11">
    <source>
        <dbReference type="Pfam" id="PF12019"/>
    </source>
</evidence>
<dbReference type="GO" id="GO:0015627">
    <property type="term" value="C:type II protein secretion system complex"/>
    <property type="evidence" value="ECO:0007669"/>
    <property type="project" value="InterPro"/>
</dbReference>
<reference evidence="12" key="1">
    <citation type="submission" date="2020-08" db="EMBL/GenBank/DDBJ databases">
        <title>Novel species isolated from subtropical streams in China.</title>
        <authorList>
            <person name="Lu H."/>
        </authorList>
    </citation>
    <scope>NUCLEOTIDE SEQUENCE</scope>
    <source>
        <strain evidence="12">KACC 12607</strain>
    </source>
</reference>
<evidence type="ECO:0000256" key="2">
    <source>
        <dbReference type="ARBA" id="ARBA00021549"/>
    </source>
</evidence>
<dbReference type="AlphaFoldDB" id="A0A923HKI9"/>
<dbReference type="NCBIfam" id="TIGR02532">
    <property type="entry name" value="IV_pilin_GFxxxE"/>
    <property type="match status" value="1"/>
</dbReference>
<dbReference type="SUPFAM" id="SSF54523">
    <property type="entry name" value="Pili subunits"/>
    <property type="match status" value="1"/>
</dbReference>
<sequence>MLKVCSNRGFSLIEMLVVISLSAILLYLAQAGFSGWISNSKARSVAEAIQNGLRAAQAEAVKRNRQVAFVLTNAAPAANVAATTGGKNWYIQVLPIFATEVVDTPYVQGGSFGNIGPGAVVTGPAAICFNSMARMVVNTATTTTAAFGVGCATAAATTYTVTMPAANRTYRVQVSMGGQVRLCDASRVLSVANPDGC</sequence>
<dbReference type="Pfam" id="PF12019">
    <property type="entry name" value="GspH"/>
    <property type="match status" value="1"/>
</dbReference>
<proteinExistence type="inferred from homology"/>
<gene>
    <name evidence="12" type="ORF">H8K32_10595</name>
</gene>
<evidence type="ECO:0000256" key="9">
    <source>
        <dbReference type="ARBA" id="ARBA00025772"/>
    </source>
</evidence>
<evidence type="ECO:0000256" key="4">
    <source>
        <dbReference type="ARBA" id="ARBA00022481"/>
    </source>
</evidence>
<name>A0A923HKI9_9BURK</name>
<keyword evidence="5" id="KW-0997">Cell inner membrane</keyword>